<protein>
    <submittedName>
        <fullName evidence="7">Putative RNA polymerase sigma-H factor</fullName>
    </submittedName>
</protein>
<name>K6G5J1_9GAMM</name>
<evidence type="ECO:0000313" key="7">
    <source>
        <dbReference type="EMBL" id="EKO36459.1"/>
    </source>
</evidence>
<dbReference type="Pfam" id="PF08281">
    <property type="entry name" value="Sigma70_r4_2"/>
    <property type="match status" value="1"/>
</dbReference>
<dbReference type="AlphaFoldDB" id="K6G5J1"/>
<dbReference type="InterPro" id="IPR013249">
    <property type="entry name" value="RNA_pol_sigma70_r4_t2"/>
</dbReference>
<keyword evidence="3" id="KW-0731">Sigma factor</keyword>
<evidence type="ECO:0000256" key="2">
    <source>
        <dbReference type="ARBA" id="ARBA00023015"/>
    </source>
</evidence>
<comment type="similarity">
    <text evidence="1">Belongs to the sigma-70 factor family. ECF subfamily.</text>
</comment>
<dbReference type="Proteomes" id="UP000010310">
    <property type="component" value="Unassembled WGS sequence"/>
</dbReference>
<dbReference type="GO" id="GO:0003677">
    <property type="term" value="F:DNA binding"/>
    <property type="evidence" value="ECO:0007669"/>
    <property type="project" value="InterPro"/>
</dbReference>
<dbReference type="GO" id="GO:0016987">
    <property type="term" value="F:sigma factor activity"/>
    <property type="evidence" value="ECO:0007669"/>
    <property type="project" value="UniProtKB-KW"/>
</dbReference>
<evidence type="ECO:0000256" key="1">
    <source>
        <dbReference type="ARBA" id="ARBA00010641"/>
    </source>
</evidence>
<comment type="caution">
    <text evidence="7">The sequence shown here is derived from an EMBL/GenBank/DDBJ whole genome shotgun (WGS) entry which is preliminary data.</text>
</comment>
<evidence type="ECO:0000259" key="5">
    <source>
        <dbReference type="Pfam" id="PF04542"/>
    </source>
</evidence>
<dbReference type="CDD" id="cd06171">
    <property type="entry name" value="Sigma70_r4"/>
    <property type="match status" value="1"/>
</dbReference>
<dbReference type="InterPro" id="IPR013325">
    <property type="entry name" value="RNA_pol_sigma_r2"/>
</dbReference>
<keyword evidence="8" id="KW-1185">Reference proteome</keyword>
<evidence type="ECO:0000259" key="6">
    <source>
        <dbReference type="Pfam" id="PF08281"/>
    </source>
</evidence>
<feature type="domain" description="RNA polymerase sigma-70 region 2" evidence="5">
    <location>
        <begin position="25"/>
        <end position="88"/>
    </location>
</feature>
<dbReference type="NCBIfam" id="TIGR02937">
    <property type="entry name" value="sigma70-ECF"/>
    <property type="match status" value="1"/>
</dbReference>
<dbReference type="InterPro" id="IPR014284">
    <property type="entry name" value="RNA_pol_sigma-70_dom"/>
</dbReference>
<evidence type="ECO:0000256" key="3">
    <source>
        <dbReference type="ARBA" id="ARBA00023082"/>
    </source>
</evidence>
<organism evidence="7 8">
    <name type="scientific">SAR86 cluster bacterium SAR86E</name>
    <dbReference type="NCBI Taxonomy" id="1208365"/>
    <lineage>
        <taxon>Bacteria</taxon>
        <taxon>Pseudomonadati</taxon>
        <taxon>Pseudomonadota</taxon>
        <taxon>Gammaproteobacteria</taxon>
        <taxon>SAR86 cluster</taxon>
    </lineage>
</organism>
<accession>K6G5J1</accession>
<dbReference type="EMBL" id="AMWX01000008">
    <property type="protein sequence ID" value="EKO36459.1"/>
    <property type="molecule type" value="Genomic_DNA"/>
</dbReference>
<dbReference type="Gene3D" id="1.10.1740.10">
    <property type="match status" value="1"/>
</dbReference>
<reference evidence="7 8" key="1">
    <citation type="submission" date="2012-09" db="EMBL/GenBank/DDBJ databases">
        <authorList>
            <person name="Dupont C.L."/>
            <person name="Rusch D.B."/>
            <person name="Lombardo M.-J."/>
            <person name="Novotny M."/>
            <person name="Yee-Greenbaum J."/>
            <person name="Laskin R."/>
        </authorList>
    </citation>
    <scope>NUCLEOTIDE SEQUENCE [LARGE SCALE GENOMIC DNA]</scope>
    <source>
        <strain evidence="7">SAR86E</strain>
    </source>
</reference>
<dbReference type="SUPFAM" id="SSF88946">
    <property type="entry name" value="Sigma2 domain of RNA polymerase sigma factors"/>
    <property type="match status" value="1"/>
</dbReference>
<dbReference type="Pfam" id="PF04542">
    <property type="entry name" value="Sigma70_r2"/>
    <property type="match status" value="1"/>
</dbReference>
<dbReference type="InterPro" id="IPR036388">
    <property type="entry name" value="WH-like_DNA-bd_sf"/>
</dbReference>
<dbReference type="InterPro" id="IPR039425">
    <property type="entry name" value="RNA_pol_sigma-70-like"/>
</dbReference>
<keyword evidence="4" id="KW-0804">Transcription</keyword>
<sequence length="189" mass="21885">MEVSRGDEMFIEEIKAGNRMAFDAMVLKYKPKLMSSLVGYTKSHEQAEDLCQKTFIRVWQKIDTFRGDSALFTWIYRIGINLAKNDFASSYSKNSKVTDSLDFDAHEIPQYLSPEAELIAEESELKVMKFIETIDVETKTAFTLREIEGRSYEEIARVLNCPIGTVRSRIFRARQLILEYMKQENILNG</sequence>
<dbReference type="PANTHER" id="PTHR43133:SF53">
    <property type="entry name" value="ECF RNA POLYMERASE SIGMA-E FACTOR"/>
    <property type="match status" value="1"/>
</dbReference>
<dbReference type="SUPFAM" id="SSF88659">
    <property type="entry name" value="Sigma3 and sigma4 domains of RNA polymerase sigma factors"/>
    <property type="match status" value="1"/>
</dbReference>
<gene>
    <name evidence="7" type="ORF">B273_1405</name>
</gene>
<dbReference type="InterPro" id="IPR007627">
    <property type="entry name" value="RNA_pol_sigma70_r2"/>
</dbReference>
<dbReference type="InterPro" id="IPR013324">
    <property type="entry name" value="RNA_pol_sigma_r3/r4-like"/>
</dbReference>
<dbReference type="STRING" id="1208365.B273_1405"/>
<feature type="domain" description="RNA polymerase sigma factor 70 region 4 type 2" evidence="6">
    <location>
        <begin position="126"/>
        <end position="175"/>
    </location>
</feature>
<dbReference type="PATRIC" id="fig|1208365.4.peg.978"/>
<keyword evidence="2" id="KW-0805">Transcription regulation</keyword>
<dbReference type="PANTHER" id="PTHR43133">
    <property type="entry name" value="RNA POLYMERASE ECF-TYPE SIGMA FACTO"/>
    <property type="match status" value="1"/>
</dbReference>
<evidence type="ECO:0000313" key="8">
    <source>
        <dbReference type="Proteomes" id="UP000010310"/>
    </source>
</evidence>
<proteinExistence type="inferred from homology"/>
<evidence type="ECO:0000256" key="4">
    <source>
        <dbReference type="ARBA" id="ARBA00023163"/>
    </source>
</evidence>
<dbReference type="Gene3D" id="1.10.10.10">
    <property type="entry name" value="Winged helix-like DNA-binding domain superfamily/Winged helix DNA-binding domain"/>
    <property type="match status" value="1"/>
</dbReference>
<dbReference type="GO" id="GO:0006352">
    <property type="term" value="P:DNA-templated transcription initiation"/>
    <property type="evidence" value="ECO:0007669"/>
    <property type="project" value="InterPro"/>
</dbReference>